<dbReference type="InterPro" id="IPR018200">
    <property type="entry name" value="USP_CS"/>
</dbReference>
<proteinExistence type="inferred from homology"/>
<dbReference type="GeneID" id="37075101"/>
<evidence type="ECO:0000313" key="11">
    <source>
        <dbReference type="Proteomes" id="UP000248349"/>
    </source>
</evidence>
<evidence type="ECO:0000313" key="10">
    <source>
        <dbReference type="EMBL" id="PYH49548.1"/>
    </source>
</evidence>
<keyword evidence="7" id="KW-0788">Thiol protease</keyword>
<reference evidence="10 11" key="1">
    <citation type="submission" date="2016-12" db="EMBL/GenBank/DDBJ databases">
        <title>The genomes of Aspergillus section Nigri reveals drivers in fungal speciation.</title>
        <authorList>
            <consortium name="DOE Joint Genome Institute"/>
            <person name="Vesth T.C."/>
            <person name="Nybo J."/>
            <person name="Theobald S."/>
            <person name="Brandl J."/>
            <person name="Frisvad J.C."/>
            <person name="Nielsen K.F."/>
            <person name="Lyhne E.K."/>
            <person name="Kogle M.E."/>
            <person name="Kuo A."/>
            <person name="Riley R."/>
            <person name="Clum A."/>
            <person name="Nolan M."/>
            <person name="Lipzen A."/>
            <person name="Salamov A."/>
            <person name="Henrissat B."/>
            <person name="Wiebenga A."/>
            <person name="De Vries R.P."/>
            <person name="Grigoriev I.V."/>
            <person name="Mortensen U.H."/>
            <person name="Andersen M.R."/>
            <person name="Baker S.E."/>
        </authorList>
    </citation>
    <scope>NUCLEOTIDE SEQUENCE [LARGE SCALE GENOMIC DNA]</scope>
    <source>
        <strain evidence="10 11">JOP 1030-1</strain>
    </source>
</reference>
<dbReference type="GO" id="GO:0016579">
    <property type="term" value="P:protein deubiquitination"/>
    <property type="evidence" value="ECO:0007669"/>
    <property type="project" value="InterPro"/>
</dbReference>
<keyword evidence="4 10" id="KW-0645">Protease</keyword>
<dbReference type="PANTHER" id="PTHR24006:SF888">
    <property type="entry name" value="UBIQUITIN CARBOXYL-TERMINAL HYDROLASE 30"/>
    <property type="match status" value="1"/>
</dbReference>
<dbReference type="InterPro" id="IPR038765">
    <property type="entry name" value="Papain-like_cys_pep_sf"/>
</dbReference>
<dbReference type="SUPFAM" id="SSF54001">
    <property type="entry name" value="Cysteine proteinases"/>
    <property type="match status" value="1"/>
</dbReference>
<dbReference type="AlphaFoldDB" id="A0A319AD89"/>
<evidence type="ECO:0000256" key="2">
    <source>
        <dbReference type="ARBA" id="ARBA00009085"/>
    </source>
</evidence>
<dbReference type="GO" id="GO:0005829">
    <property type="term" value="C:cytosol"/>
    <property type="evidence" value="ECO:0007669"/>
    <property type="project" value="TreeGrafter"/>
</dbReference>
<evidence type="ECO:0000256" key="7">
    <source>
        <dbReference type="ARBA" id="ARBA00022807"/>
    </source>
</evidence>
<keyword evidence="6" id="KW-0378">Hydrolase</keyword>
<protein>
    <recommendedName>
        <fullName evidence="3">ubiquitinyl hydrolase 1</fullName>
        <ecNumber evidence="3">3.4.19.12</ecNumber>
    </recommendedName>
</protein>
<dbReference type="EC" id="3.4.19.12" evidence="3"/>
<dbReference type="STRING" id="1450539.A0A319AD89"/>
<feature type="region of interest" description="Disordered" evidence="8">
    <location>
        <begin position="615"/>
        <end position="672"/>
    </location>
</feature>
<evidence type="ECO:0000256" key="4">
    <source>
        <dbReference type="ARBA" id="ARBA00022670"/>
    </source>
</evidence>
<feature type="domain" description="USP" evidence="9">
    <location>
        <begin position="147"/>
        <end position="598"/>
    </location>
</feature>
<dbReference type="GO" id="GO:0006508">
    <property type="term" value="P:proteolysis"/>
    <property type="evidence" value="ECO:0007669"/>
    <property type="project" value="UniProtKB-KW"/>
</dbReference>
<dbReference type="Proteomes" id="UP000248349">
    <property type="component" value="Unassembled WGS sequence"/>
</dbReference>
<dbReference type="PROSITE" id="PS00973">
    <property type="entry name" value="USP_2"/>
    <property type="match status" value="1"/>
</dbReference>
<dbReference type="Pfam" id="PF00443">
    <property type="entry name" value="UCH"/>
    <property type="match status" value="1"/>
</dbReference>
<evidence type="ECO:0000256" key="8">
    <source>
        <dbReference type="SAM" id="MobiDB-lite"/>
    </source>
</evidence>
<evidence type="ECO:0000259" key="9">
    <source>
        <dbReference type="PROSITE" id="PS50235"/>
    </source>
</evidence>
<dbReference type="Gene3D" id="3.90.70.10">
    <property type="entry name" value="Cysteine proteinases"/>
    <property type="match status" value="1"/>
</dbReference>
<evidence type="ECO:0000256" key="6">
    <source>
        <dbReference type="ARBA" id="ARBA00022801"/>
    </source>
</evidence>
<dbReference type="PANTHER" id="PTHR24006">
    <property type="entry name" value="UBIQUITIN CARBOXYL-TERMINAL HYDROLASE"/>
    <property type="match status" value="1"/>
</dbReference>
<dbReference type="GO" id="GO:0004843">
    <property type="term" value="F:cysteine-type deubiquitinase activity"/>
    <property type="evidence" value="ECO:0007669"/>
    <property type="project" value="UniProtKB-EC"/>
</dbReference>
<dbReference type="GO" id="GO:0005634">
    <property type="term" value="C:nucleus"/>
    <property type="evidence" value="ECO:0007669"/>
    <property type="project" value="TreeGrafter"/>
</dbReference>
<keyword evidence="11" id="KW-1185">Reference proteome</keyword>
<feature type="compositionally biased region" description="Low complexity" evidence="8">
    <location>
        <begin position="615"/>
        <end position="636"/>
    </location>
</feature>
<keyword evidence="5" id="KW-0833">Ubl conjugation pathway</keyword>
<dbReference type="EMBL" id="KZ821218">
    <property type="protein sequence ID" value="PYH49548.1"/>
    <property type="molecule type" value="Genomic_DNA"/>
</dbReference>
<dbReference type="PROSITE" id="PS50235">
    <property type="entry name" value="USP_3"/>
    <property type="match status" value="1"/>
</dbReference>
<dbReference type="CDD" id="cd02662">
    <property type="entry name" value="Peptidase_C19F"/>
    <property type="match status" value="1"/>
</dbReference>
<dbReference type="InterPro" id="IPR028889">
    <property type="entry name" value="USP"/>
</dbReference>
<dbReference type="OrthoDB" id="2020758at2759"/>
<comment type="similarity">
    <text evidence="2">Belongs to the peptidase C19 family.</text>
</comment>
<dbReference type="InterPro" id="IPR001394">
    <property type="entry name" value="Peptidase_C19_UCH"/>
</dbReference>
<evidence type="ECO:0000256" key="3">
    <source>
        <dbReference type="ARBA" id="ARBA00012759"/>
    </source>
</evidence>
<sequence length="672" mass="74249">MNARREGIDFSTQSSFSSVPYSNYDPALQRLQDHPNFTASVLVTVSSVYLILNYLGLLPFSLARIVWNLVVRLTPSRLVAALDATQPDSADSSLSSSSSSMSFEAKSEAMRRILGLDNGFLSALLPHASTFPGFSTSLLSGKDNLPPGLGNWDNSCYQNSIIQGLASLHSLEDFLDKNLEDLGQRSSFSTHQALKEIIERLNSAESYGQRLWTPPDLKSMSSWQQQDAQEYFAKMVDQLDLEVRQATRRQTRNLGLKMAGPQEHVIGTDEGSPLVQVERTRDLRSATEPQLVENPLEGLLAQRVGCIQCGWTEGLSLIPFNCLTVPLGPKFEYDIRECLHQYMHLEPIEGVECAKCTLLRTRTQLLNLLAQVDGESEASQTGPGSQTVSDALRKSAQERLGAVDEALEEEDFAEKTLSEKCHIPSKNRVSSTKSRQAVIARPPKCLVVHINRSMFDEMTGMLRKNYAAVKFPTTMDLSEWCLGGVSQDPAHRDIEQWGTDPRVSMLSRGRGDDSSSRFYELRAVVTHYGRHENGHYICYRKYPTEVFPAHVPEAVLEADGDKEKSERWYRLSDEDVQMVSEASVLSQGGAFMLFYEAVEPSSSWKADSDELASQAGDISHSSISSRRPSDSVSATSATGDSVSDVSQAPSVAASLPVDLHNEKPPLGLKVDL</sequence>
<organism evidence="10 11">
    <name type="scientific">Aspergillus saccharolyticus JOP 1030-1</name>
    <dbReference type="NCBI Taxonomy" id="1450539"/>
    <lineage>
        <taxon>Eukaryota</taxon>
        <taxon>Fungi</taxon>
        <taxon>Dikarya</taxon>
        <taxon>Ascomycota</taxon>
        <taxon>Pezizomycotina</taxon>
        <taxon>Eurotiomycetes</taxon>
        <taxon>Eurotiomycetidae</taxon>
        <taxon>Eurotiales</taxon>
        <taxon>Aspergillaceae</taxon>
        <taxon>Aspergillus</taxon>
        <taxon>Aspergillus subgen. Circumdati</taxon>
    </lineage>
</organism>
<evidence type="ECO:0000256" key="1">
    <source>
        <dbReference type="ARBA" id="ARBA00000707"/>
    </source>
</evidence>
<comment type="catalytic activity">
    <reaction evidence="1">
        <text>Thiol-dependent hydrolysis of ester, thioester, amide, peptide and isopeptide bonds formed by the C-terminal Gly of ubiquitin (a 76-residue protein attached to proteins as an intracellular targeting signal).</text>
        <dbReference type="EC" id="3.4.19.12"/>
    </reaction>
</comment>
<gene>
    <name evidence="10" type="ORF">BP01DRAFT_352120</name>
</gene>
<accession>A0A319AD89</accession>
<name>A0A319AD89_9EURO</name>
<dbReference type="InterPro" id="IPR050164">
    <property type="entry name" value="Peptidase_C19"/>
</dbReference>
<evidence type="ECO:0000256" key="5">
    <source>
        <dbReference type="ARBA" id="ARBA00022786"/>
    </source>
</evidence>
<dbReference type="RefSeq" id="XP_025435530.1">
    <property type="nucleotide sequence ID" value="XM_025573873.1"/>
</dbReference>
<feature type="compositionally biased region" description="Polar residues" evidence="8">
    <location>
        <begin position="637"/>
        <end position="649"/>
    </location>
</feature>